<evidence type="ECO:0000256" key="1">
    <source>
        <dbReference type="SAM" id="Phobius"/>
    </source>
</evidence>
<dbReference type="PROSITE" id="PS51257">
    <property type="entry name" value="PROKAR_LIPOPROTEIN"/>
    <property type="match status" value="1"/>
</dbReference>
<feature type="transmembrane region" description="Helical" evidence="1">
    <location>
        <begin position="242"/>
        <end position="268"/>
    </location>
</feature>
<dbReference type="AlphaFoldDB" id="A0AAD9D7A7"/>
<dbReference type="EMBL" id="JATAAI010000033">
    <property type="protein sequence ID" value="KAK1735509.1"/>
    <property type="molecule type" value="Genomic_DNA"/>
</dbReference>
<evidence type="ECO:0000313" key="4">
    <source>
        <dbReference type="Proteomes" id="UP001224775"/>
    </source>
</evidence>
<feature type="transmembrane region" description="Helical" evidence="1">
    <location>
        <begin position="162"/>
        <end position="180"/>
    </location>
</feature>
<sequence>MMMKQVLKSVSLLALVTSCAGFSTAPVSTRLTHSMNIAAEKIPLATSKTSFSTPTNRASTTTVYASNLDTEEETEGGFLSGVSINPPYLAAYVIFLGFAFFKSMTEEAGASNDILQQFLADPLNPGCNELFVTIFNLLGLYFVPIACLLMPGAKNQKYPATPFLLGSMFGGYGLIGPYAFTRTPDAAVKTKADLGWVTANILENKIFNWFIAVAFMSAYITSGGVNALISDASGTIDGYGQLFSDTAIASASSVDFLILTLSAASWIPEDLARRNYKGDVAPALIAASTALLPGVGVALYCALRPSLDEE</sequence>
<organism evidence="3 4">
    <name type="scientific">Skeletonema marinoi</name>
    <dbReference type="NCBI Taxonomy" id="267567"/>
    <lineage>
        <taxon>Eukaryota</taxon>
        <taxon>Sar</taxon>
        <taxon>Stramenopiles</taxon>
        <taxon>Ochrophyta</taxon>
        <taxon>Bacillariophyta</taxon>
        <taxon>Coscinodiscophyceae</taxon>
        <taxon>Thalassiosirophycidae</taxon>
        <taxon>Thalassiosirales</taxon>
        <taxon>Skeletonemataceae</taxon>
        <taxon>Skeletonema</taxon>
        <taxon>Skeletonema marinoi-dohrnii complex</taxon>
    </lineage>
</organism>
<feature type="chain" id="PRO_5042218621" evidence="2">
    <location>
        <begin position="22"/>
        <end position="310"/>
    </location>
</feature>
<keyword evidence="4" id="KW-1185">Reference proteome</keyword>
<feature type="signal peptide" evidence="2">
    <location>
        <begin position="1"/>
        <end position="21"/>
    </location>
</feature>
<feature type="transmembrane region" description="Helical" evidence="1">
    <location>
        <begin position="280"/>
        <end position="303"/>
    </location>
</feature>
<keyword evidence="1" id="KW-1133">Transmembrane helix</keyword>
<evidence type="ECO:0000313" key="3">
    <source>
        <dbReference type="EMBL" id="KAK1735509.1"/>
    </source>
</evidence>
<dbReference type="Proteomes" id="UP001224775">
    <property type="component" value="Unassembled WGS sequence"/>
</dbReference>
<feature type="transmembrane region" description="Helical" evidence="1">
    <location>
        <begin position="206"/>
        <end position="230"/>
    </location>
</feature>
<comment type="caution">
    <text evidence="3">The sequence shown here is derived from an EMBL/GenBank/DDBJ whole genome shotgun (WGS) entry which is preliminary data.</text>
</comment>
<keyword evidence="1" id="KW-0472">Membrane</keyword>
<accession>A0AAD9D7A7</accession>
<keyword evidence="2" id="KW-0732">Signal</keyword>
<reference evidence="3" key="1">
    <citation type="submission" date="2023-06" db="EMBL/GenBank/DDBJ databases">
        <title>Survivors Of The Sea: Transcriptome response of Skeletonema marinoi to long-term dormancy.</title>
        <authorList>
            <person name="Pinder M.I.M."/>
            <person name="Kourtchenko O."/>
            <person name="Robertson E.K."/>
            <person name="Larsson T."/>
            <person name="Maumus F."/>
            <person name="Osuna-Cruz C.M."/>
            <person name="Vancaester E."/>
            <person name="Stenow R."/>
            <person name="Vandepoele K."/>
            <person name="Ploug H."/>
            <person name="Bruchert V."/>
            <person name="Godhe A."/>
            <person name="Topel M."/>
        </authorList>
    </citation>
    <scope>NUCLEOTIDE SEQUENCE</scope>
    <source>
        <strain evidence="3">R05AC</strain>
    </source>
</reference>
<dbReference type="PANTHER" id="PTHR36009">
    <property type="match status" value="1"/>
</dbReference>
<protein>
    <submittedName>
        <fullName evidence="3">Uncharacterized protein</fullName>
    </submittedName>
</protein>
<gene>
    <name evidence="3" type="ORF">QTG54_013672</name>
</gene>
<feature type="transmembrane region" description="Helical" evidence="1">
    <location>
        <begin position="130"/>
        <end position="150"/>
    </location>
</feature>
<evidence type="ECO:0000256" key="2">
    <source>
        <dbReference type="SAM" id="SignalP"/>
    </source>
</evidence>
<name>A0AAD9D7A7_9STRA</name>
<proteinExistence type="predicted"/>
<dbReference type="PANTHER" id="PTHR36009:SF3">
    <property type="entry name" value="TRANSMEMBRANE PROTEIN"/>
    <property type="match status" value="1"/>
</dbReference>
<keyword evidence="1" id="KW-0812">Transmembrane</keyword>